<dbReference type="AlphaFoldDB" id="A0A024G0E0"/>
<comment type="caution">
    <text evidence="1">The sequence shown here is derived from an EMBL/GenBank/DDBJ whole genome shotgun (WGS) entry which is preliminary data.</text>
</comment>
<organism evidence="1 2">
    <name type="scientific">Albugo candida</name>
    <dbReference type="NCBI Taxonomy" id="65357"/>
    <lineage>
        <taxon>Eukaryota</taxon>
        <taxon>Sar</taxon>
        <taxon>Stramenopiles</taxon>
        <taxon>Oomycota</taxon>
        <taxon>Peronosporomycetes</taxon>
        <taxon>Albuginales</taxon>
        <taxon>Albuginaceae</taxon>
        <taxon>Albugo</taxon>
    </lineage>
</organism>
<evidence type="ECO:0000313" key="1">
    <source>
        <dbReference type="EMBL" id="CCI40307.1"/>
    </source>
</evidence>
<reference evidence="1 2" key="1">
    <citation type="submission" date="2012-05" db="EMBL/GenBank/DDBJ databases">
        <title>Recombination and specialization in a pathogen metapopulation.</title>
        <authorList>
            <person name="Gardiner A."/>
            <person name="Kemen E."/>
            <person name="Schultz-Larsen T."/>
            <person name="MacLean D."/>
            <person name="Van Oosterhout C."/>
            <person name="Jones J.D.G."/>
        </authorList>
    </citation>
    <scope>NUCLEOTIDE SEQUENCE [LARGE SCALE GENOMIC DNA]</scope>
    <source>
        <strain evidence="1 2">Ac Nc2</strain>
    </source>
</reference>
<sequence>MTITFIFHEEMHHTVIIHKPRLSHICLEFSHLFVLFVQCFDEVLESACENWRTSFLPMSDGVEGSPWWKRLSGSGWNSH</sequence>
<gene>
    <name evidence="1" type="ORF">BN9_010910</name>
</gene>
<name>A0A024G0E0_9STRA</name>
<proteinExistence type="predicted"/>
<keyword evidence="2" id="KW-1185">Reference proteome</keyword>
<dbReference type="EMBL" id="CAIX01000007">
    <property type="protein sequence ID" value="CCI40307.1"/>
    <property type="molecule type" value="Genomic_DNA"/>
</dbReference>
<evidence type="ECO:0000313" key="2">
    <source>
        <dbReference type="Proteomes" id="UP000053237"/>
    </source>
</evidence>
<dbReference type="InParanoid" id="A0A024G0E0"/>
<dbReference type="Proteomes" id="UP000053237">
    <property type="component" value="Unassembled WGS sequence"/>
</dbReference>
<accession>A0A024G0E0</accession>
<protein>
    <submittedName>
        <fullName evidence="1">Uncharacterized protein</fullName>
    </submittedName>
</protein>